<comment type="catalytic activity">
    <reaction evidence="7">
        <text>4-amino-4-deoxychorismate = 4-aminobenzoate + pyruvate + H(+)</text>
        <dbReference type="Rhea" id="RHEA:16201"/>
        <dbReference type="ChEBI" id="CHEBI:15361"/>
        <dbReference type="ChEBI" id="CHEBI:15378"/>
        <dbReference type="ChEBI" id="CHEBI:17836"/>
        <dbReference type="ChEBI" id="CHEBI:58406"/>
        <dbReference type="EC" id="4.1.3.38"/>
    </reaction>
</comment>
<dbReference type="PROSITE" id="PS00770">
    <property type="entry name" value="AA_TRANSFER_CLASS_4"/>
    <property type="match status" value="1"/>
</dbReference>
<comment type="pathway">
    <text evidence="5">Cofactor biosynthesis; tetrahydrofolate biosynthesis; 4-aminobenzoate from chorismate: step 2/2.</text>
</comment>
<dbReference type="GO" id="GO:0046656">
    <property type="term" value="P:folic acid biosynthetic process"/>
    <property type="evidence" value="ECO:0007669"/>
    <property type="project" value="UniProtKB-KW"/>
</dbReference>
<evidence type="ECO:0000256" key="12">
    <source>
        <dbReference type="RuleBase" id="RU004516"/>
    </source>
</evidence>
<keyword evidence="3 12" id="KW-0663">Pyridoxal phosphate</keyword>
<evidence type="ECO:0000313" key="14">
    <source>
        <dbReference type="Proteomes" id="UP000199648"/>
    </source>
</evidence>
<dbReference type="Gene3D" id="3.30.470.10">
    <property type="match status" value="1"/>
</dbReference>
<evidence type="ECO:0000256" key="6">
    <source>
        <dbReference type="ARBA" id="ARBA00035676"/>
    </source>
</evidence>
<keyword evidence="14" id="KW-1185">Reference proteome</keyword>
<gene>
    <name evidence="13" type="ORF">SAMN03097708_01597</name>
</gene>
<evidence type="ECO:0000256" key="3">
    <source>
        <dbReference type="ARBA" id="ARBA00022898"/>
    </source>
</evidence>
<dbReference type="PANTHER" id="PTHR42743:SF10">
    <property type="entry name" value="D-ALANINE AMINOTRANSFERASE"/>
    <property type="match status" value="1"/>
</dbReference>
<evidence type="ECO:0000256" key="1">
    <source>
        <dbReference type="ARBA" id="ARBA00001933"/>
    </source>
</evidence>
<dbReference type="InterPro" id="IPR050571">
    <property type="entry name" value="Class-IV_PLP-Dep_Aminotrnsfr"/>
</dbReference>
<dbReference type="OrthoDB" id="21319at2"/>
<protein>
    <recommendedName>
        <fullName evidence="9">Aminodeoxychorismate lyase</fullName>
        <ecNumber evidence="6">4.1.3.38</ecNumber>
    </recommendedName>
    <alternativeName>
        <fullName evidence="10">4-amino-4-deoxychorismate lyase</fullName>
    </alternativeName>
</protein>
<dbReference type="InterPro" id="IPR043131">
    <property type="entry name" value="BCAT-like_N"/>
</dbReference>
<comment type="cofactor">
    <cofactor evidence="1 12">
        <name>pyridoxal 5'-phosphate</name>
        <dbReference type="ChEBI" id="CHEBI:597326"/>
    </cofactor>
</comment>
<name>A0A1G5Q9X7_9GAMM</name>
<dbReference type="Gene3D" id="3.20.10.10">
    <property type="entry name" value="D-amino Acid Aminotransferase, subunit A, domain 2"/>
    <property type="match status" value="1"/>
</dbReference>
<evidence type="ECO:0000313" key="13">
    <source>
        <dbReference type="EMBL" id="SCZ58079.1"/>
    </source>
</evidence>
<evidence type="ECO:0000256" key="9">
    <source>
        <dbReference type="ARBA" id="ARBA00069174"/>
    </source>
</evidence>
<dbReference type="GO" id="GO:0005829">
    <property type="term" value="C:cytosol"/>
    <property type="evidence" value="ECO:0007669"/>
    <property type="project" value="TreeGrafter"/>
</dbReference>
<dbReference type="GO" id="GO:0008652">
    <property type="term" value="P:amino acid biosynthetic process"/>
    <property type="evidence" value="ECO:0007669"/>
    <property type="project" value="UniProtKB-ARBA"/>
</dbReference>
<sequence length="286" mass="31596">MTDTVFLNGDFLPADQACISVLDRGFMFGDGVYEVIPVYGGRLFRLEHHLDRLDHSLAGIRLENPLPHSRWQDVLEELIKRNGGGDQSLYLQVTRGPARRDHAFPPVVNPTVFAMSSPLGAPAPELRQGISAVTLEDIRWKLCNIKAIALLPNILLRQQALDQGSAEAIMTRDGEVTEGAAANVFLVRNGTIVTPPKSNLLLPGITRDLVVELCARHGLPCKERPIDEAELLDADELWVTSSTREVVPVTRLDGAPVGNGHPGPVWERMVELYQAYKEAFRRGEVE</sequence>
<accession>A0A1G5Q9X7</accession>
<comment type="function">
    <text evidence="8">Involved in the biosynthesis of p-aminobenzoate (PABA), a precursor of tetrahydrofolate. Converts 4-amino-4-deoxychorismate into 4-aminobenzoate (PABA) and pyruvate.</text>
</comment>
<dbReference type="FunFam" id="3.20.10.10:FF:000002">
    <property type="entry name" value="D-alanine aminotransferase"/>
    <property type="match status" value="1"/>
</dbReference>
<keyword evidence="4" id="KW-0289">Folate biosynthesis</keyword>
<dbReference type="Pfam" id="PF01063">
    <property type="entry name" value="Aminotran_4"/>
    <property type="match status" value="1"/>
</dbReference>
<comment type="similarity">
    <text evidence="2 11">Belongs to the class-IV pyridoxal-phosphate-dependent aminotransferase family.</text>
</comment>
<evidence type="ECO:0000256" key="10">
    <source>
        <dbReference type="ARBA" id="ARBA00080135"/>
    </source>
</evidence>
<dbReference type="CDD" id="cd01558">
    <property type="entry name" value="D-AAT_like"/>
    <property type="match status" value="1"/>
</dbReference>
<proteinExistence type="inferred from homology"/>
<dbReference type="InterPro" id="IPR036038">
    <property type="entry name" value="Aminotransferase-like"/>
</dbReference>
<dbReference type="GO" id="GO:0008696">
    <property type="term" value="F:4-amino-4-deoxychorismate lyase activity"/>
    <property type="evidence" value="ECO:0007669"/>
    <property type="project" value="UniProtKB-EC"/>
</dbReference>
<dbReference type="InterPro" id="IPR001544">
    <property type="entry name" value="Aminotrans_IV"/>
</dbReference>
<dbReference type="InterPro" id="IPR043132">
    <property type="entry name" value="BCAT-like_C"/>
</dbReference>
<organism evidence="13 14">
    <name type="scientific">Thiohalomonas denitrificans</name>
    <dbReference type="NCBI Taxonomy" id="415747"/>
    <lineage>
        <taxon>Bacteria</taxon>
        <taxon>Pseudomonadati</taxon>
        <taxon>Pseudomonadota</taxon>
        <taxon>Gammaproteobacteria</taxon>
        <taxon>Thiohalomonadales</taxon>
        <taxon>Thiohalomonadaceae</taxon>
        <taxon>Thiohalomonas</taxon>
    </lineage>
</organism>
<evidence type="ECO:0000256" key="4">
    <source>
        <dbReference type="ARBA" id="ARBA00022909"/>
    </source>
</evidence>
<evidence type="ECO:0000256" key="5">
    <source>
        <dbReference type="ARBA" id="ARBA00035633"/>
    </source>
</evidence>
<dbReference type="EC" id="4.1.3.38" evidence="6"/>
<dbReference type="AlphaFoldDB" id="A0A1G5Q9X7"/>
<dbReference type="InterPro" id="IPR018300">
    <property type="entry name" value="Aminotrans_IV_CS"/>
</dbReference>
<dbReference type="SUPFAM" id="SSF56752">
    <property type="entry name" value="D-aminoacid aminotransferase-like PLP-dependent enzymes"/>
    <property type="match status" value="1"/>
</dbReference>
<dbReference type="Proteomes" id="UP000199648">
    <property type="component" value="Unassembled WGS sequence"/>
</dbReference>
<evidence type="ECO:0000256" key="2">
    <source>
        <dbReference type="ARBA" id="ARBA00009320"/>
    </source>
</evidence>
<evidence type="ECO:0000256" key="7">
    <source>
        <dbReference type="ARBA" id="ARBA00049529"/>
    </source>
</evidence>
<evidence type="ECO:0000256" key="11">
    <source>
        <dbReference type="RuleBase" id="RU004106"/>
    </source>
</evidence>
<dbReference type="EMBL" id="FMWD01000004">
    <property type="protein sequence ID" value="SCZ58079.1"/>
    <property type="molecule type" value="Genomic_DNA"/>
</dbReference>
<dbReference type="RefSeq" id="WP_092995059.1">
    <property type="nucleotide sequence ID" value="NZ_FMWD01000004.1"/>
</dbReference>
<reference evidence="13 14" key="1">
    <citation type="submission" date="2016-10" db="EMBL/GenBank/DDBJ databases">
        <authorList>
            <person name="de Groot N.N."/>
        </authorList>
    </citation>
    <scope>NUCLEOTIDE SEQUENCE [LARGE SCALE GENOMIC DNA]</scope>
    <source>
        <strain evidence="13 14">HLD2</strain>
    </source>
</reference>
<dbReference type="PANTHER" id="PTHR42743">
    <property type="entry name" value="AMINO-ACID AMINOTRANSFERASE"/>
    <property type="match status" value="1"/>
</dbReference>
<evidence type="ECO:0000256" key="8">
    <source>
        <dbReference type="ARBA" id="ARBA00054027"/>
    </source>
</evidence>
<dbReference type="STRING" id="415747.SAMN03097708_01597"/>